<evidence type="ECO:0000256" key="6">
    <source>
        <dbReference type="ARBA" id="ARBA00022917"/>
    </source>
</evidence>
<reference evidence="12" key="1">
    <citation type="submission" date="2021-03" db="EMBL/GenBank/DDBJ databases">
        <title>Draft genome sequence of rust myrtle Austropuccinia psidii MF-1, a brazilian biotype.</title>
        <authorList>
            <person name="Quecine M.C."/>
            <person name="Pachon D.M.R."/>
            <person name="Bonatelli M.L."/>
            <person name="Correr F.H."/>
            <person name="Franceschini L.M."/>
            <person name="Leite T.F."/>
            <person name="Margarido G.R.A."/>
            <person name="Almeida C.A."/>
            <person name="Ferrarezi J.A."/>
            <person name="Labate C.A."/>
        </authorList>
    </citation>
    <scope>NUCLEOTIDE SEQUENCE</scope>
    <source>
        <strain evidence="12">MF-1</strain>
    </source>
</reference>
<keyword evidence="6 9" id="KW-0648">Protein biosynthesis</keyword>
<dbReference type="NCBIfam" id="TIGR00392">
    <property type="entry name" value="ileS"/>
    <property type="match status" value="1"/>
</dbReference>
<organism evidence="12 13">
    <name type="scientific">Austropuccinia psidii MF-1</name>
    <dbReference type="NCBI Taxonomy" id="1389203"/>
    <lineage>
        <taxon>Eukaryota</taxon>
        <taxon>Fungi</taxon>
        <taxon>Dikarya</taxon>
        <taxon>Basidiomycota</taxon>
        <taxon>Pucciniomycotina</taxon>
        <taxon>Pucciniomycetes</taxon>
        <taxon>Pucciniales</taxon>
        <taxon>Sphaerophragmiaceae</taxon>
        <taxon>Austropuccinia</taxon>
    </lineage>
</organism>
<comment type="caution">
    <text evidence="12">The sequence shown here is derived from an EMBL/GenBank/DDBJ whole genome shotgun (WGS) entry which is preliminary data.</text>
</comment>
<dbReference type="Gene3D" id="1.10.10.830">
    <property type="entry name" value="Ile-tRNA synthetase CP2 domain-like"/>
    <property type="match status" value="1"/>
</dbReference>
<gene>
    <name evidence="12" type="ORF">O181_018689</name>
</gene>
<dbReference type="PANTHER" id="PTHR42765:SF1">
    <property type="entry name" value="ISOLEUCINE--TRNA LIGASE, MITOCHONDRIAL"/>
    <property type="match status" value="1"/>
</dbReference>
<keyword evidence="3 9" id="KW-0436">Ligase</keyword>
<dbReference type="EC" id="6.1.1.5" evidence="2"/>
<dbReference type="Proteomes" id="UP000765509">
    <property type="component" value="Unassembled WGS sequence"/>
</dbReference>
<evidence type="ECO:0000259" key="10">
    <source>
        <dbReference type="Pfam" id="PF00133"/>
    </source>
</evidence>
<evidence type="ECO:0000256" key="5">
    <source>
        <dbReference type="ARBA" id="ARBA00022840"/>
    </source>
</evidence>
<keyword evidence="13" id="KW-1185">Reference proteome</keyword>
<accession>A0A9Q3GU04</accession>
<sequence length="1012" mass="115629">MARLFQLSIGSALPHSFGSFHIHRASSTSSKPYSPTLLLPKTDFTLRPVASSDDEIRHLTTTELWNWQSRQRDRPLWTIHDGPPYANGSIHMGHALNKILKDIINRSKLLDGFRIDYTPGFDCHGLPLELKAIESIQSLSSAKTNLDSIQVRECARKTASQGVDLQMKEFQQLSILADWNNAWKTMDHDYEIRQLEIFSQMVRNQLLFRQRKPVHFSPSSQTALAEAEIEYRDDHLSRSVFVAFDIVHLSAALKQVVQNVSPPARLRVVVWTTTPWTLVANQAVAVNKTAQYSLVKLVTKDSISEDLFIFASDRLNTLRDLFSDNLLELIVIAELSGQQLASSRYTHDFTFQDLPIFTADHVTVESGSGLVHTAPSHGLDDFHAYKAYMTKEEPTTDFSFIDLIDNQGKFHCDGDQEWRKRLHGKFALQDGNHEVICMLNEQGRLLGKEVKIRHKYPYDWRTKKPIMSKITSQWFVELKGIRQAALSMLSQINFYPQSSRLRLESFLKLRSEWCISRQRPWGVPIPVLYCMATQSPLLTHESVEWIVNVLKTKGVDYWWEGPVEDFVHPQIQGAYVKGVDTMDVWFDSGVSWSTMTGGQADLVLEGSDQHRGWFQSQLLTSLAFAFHPPNTLTLPVSQSIVTHGFTLDKQGRKMSKSIGNVLSPLQLINGDPLNKQPAFGVDVLRFWAASVDFTKDATIGVDQLSRLSDVVRKIRSTARFLLGNVFPKDVQKLSDADFSLQQLGMLEKYMLHLLHEFQQAVESAYTQFDFKQVVKQITGFTTHSLSAFYFETAKDILYNDSPDDSLRQGVIYVMSKILDIYLLSIAPILPHLAEEIQHHAHPAQYRASSYFSVFQKQWPNQNDTWKDVEVCEKMAPLLSIRNLLMSELELLRQAKKIRSSEEVELVIDMSSAIQKPYDGLKQLMEQVDILPRLFSLSDVSVCKTANSANIVKNLNSPTWTHSFEWRHEAYEDISLKLFLLPAWRSKCPRCWRFTMEEGSEVCARCTEVLSMR</sequence>
<evidence type="ECO:0000313" key="12">
    <source>
        <dbReference type="EMBL" id="MBW0478974.1"/>
    </source>
</evidence>
<evidence type="ECO:0000256" key="2">
    <source>
        <dbReference type="ARBA" id="ARBA00013165"/>
    </source>
</evidence>
<dbReference type="GO" id="GO:0002161">
    <property type="term" value="F:aminoacyl-tRNA deacylase activity"/>
    <property type="evidence" value="ECO:0007669"/>
    <property type="project" value="InterPro"/>
</dbReference>
<evidence type="ECO:0000313" key="13">
    <source>
        <dbReference type="Proteomes" id="UP000765509"/>
    </source>
</evidence>
<evidence type="ECO:0000256" key="3">
    <source>
        <dbReference type="ARBA" id="ARBA00022598"/>
    </source>
</evidence>
<dbReference type="InterPro" id="IPR009008">
    <property type="entry name" value="Val/Leu/Ile-tRNA-synth_edit"/>
</dbReference>
<dbReference type="InterPro" id="IPR013155">
    <property type="entry name" value="M/V/L/I-tRNA-synth_anticd-bd"/>
</dbReference>
<dbReference type="InterPro" id="IPR002300">
    <property type="entry name" value="aa-tRNA-synth_Ia"/>
</dbReference>
<dbReference type="OrthoDB" id="10264412at2759"/>
<dbReference type="PANTHER" id="PTHR42765">
    <property type="entry name" value="SOLEUCYL-TRNA SYNTHETASE"/>
    <property type="match status" value="1"/>
</dbReference>
<evidence type="ECO:0000256" key="8">
    <source>
        <dbReference type="ARBA" id="ARBA00032665"/>
    </source>
</evidence>
<dbReference type="GO" id="GO:0005524">
    <property type="term" value="F:ATP binding"/>
    <property type="evidence" value="ECO:0007669"/>
    <property type="project" value="UniProtKB-KW"/>
</dbReference>
<dbReference type="GO" id="GO:0004822">
    <property type="term" value="F:isoleucine-tRNA ligase activity"/>
    <property type="evidence" value="ECO:0007669"/>
    <property type="project" value="UniProtKB-EC"/>
</dbReference>
<dbReference type="SUPFAM" id="SSF52374">
    <property type="entry name" value="Nucleotidylyl transferase"/>
    <property type="match status" value="1"/>
</dbReference>
<dbReference type="PRINTS" id="PR00984">
    <property type="entry name" value="TRNASYNTHILE"/>
</dbReference>
<name>A0A9Q3GU04_9BASI</name>
<feature type="domain" description="Aminoacyl-tRNA synthetase class Ia" evidence="10">
    <location>
        <begin position="69"/>
        <end position="698"/>
    </location>
</feature>
<dbReference type="InterPro" id="IPR014729">
    <property type="entry name" value="Rossmann-like_a/b/a_fold"/>
</dbReference>
<keyword evidence="7 9" id="KW-0030">Aminoacyl-tRNA synthetase</keyword>
<evidence type="ECO:0000259" key="11">
    <source>
        <dbReference type="Pfam" id="PF08264"/>
    </source>
</evidence>
<keyword evidence="4 9" id="KW-0547">Nucleotide-binding</keyword>
<evidence type="ECO:0000256" key="4">
    <source>
        <dbReference type="ARBA" id="ARBA00022741"/>
    </source>
</evidence>
<dbReference type="InterPro" id="IPR002301">
    <property type="entry name" value="Ile-tRNA-ligase"/>
</dbReference>
<feature type="domain" description="Methionyl/Valyl/Leucyl/Isoleucyl-tRNA synthetase anticodon-binding" evidence="11">
    <location>
        <begin position="747"/>
        <end position="906"/>
    </location>
</feature>
<dbReference type="InterPro" id="IPR009080">
    <property type="entry name" value="tRNAsynth_Ia_anticodon-bd"/>
</dbReference>
<dbReference type="GO" id="GO:0032543">
    <property type="term" value="P:mitochondrial translation"/>
    <property type="evidence" value="ECO:0007669"/>
    <property type="project" value="TreeGrafter"/>
</dbReference>
<dbReference type="InterPro" id="IPR033708">
    <property type="entry name" value="Anticodon_Ile_BEm"/>
</dbReference>
<dbReference type="GO" id="GO:0005739">
    <property type="term" value="C:mitochondrion"/>
    <property type="evidence" value="ECO:0007669"/>
    <property type="project" value="TreeGrafter"/>
</dbReference>
<dbReference type="Gene3D" id="3.40.50.620">
    <property type="entry name" value="HUPs"/>
    <property type="match status" value="2"/>
</dbReference>
<evidence type="ECO:0000256" key="1">
    <source>
        <dbReference type="ARBA" id="ARBA00005594"/>
    </source>
</evidence>
<dbReference type="CDD" id="cd07960">
    <property type="entry name" value="Anticodon_Ia_Ile_BEm"/>
    <property type="match status" value="1"/>
</dbReference>
<dbReference type="Pfam" id="PF00133">
    <property type="entry name" value="tRNA-synt_1"/>
    <property type="match status" value="1"/>
</dbReference>
<protein>
    <recommendedName>
        <fullName evidence="2">isoleucine--tRNA ligase</fullName>
        <ecNumber evidence="2">6.1.1.5</ecNumber>
    </recommendedName>
    <alternativeName>
        <fullName evidence="8">Isoleucyl-tRNA synthetase</fullName>
    </alternativeName>
</protein>
<dbReference type="AlphaFoldDB" id="A0A9Q3GU04"/>
<dbReference type="InterPro" id="IPR050081">
    <property type="entry name" value="Ile-tRNA_ligase"/>
</dbReference>
<dbReference type="Pfam" id="PF08264">
    <property type="entry name" value="Anticodon_1"/>
    <property type="match status" value="1"/>
</dbReference>
<evidence type="ECO:0000256" key="7">
    <source>
        <dbReference type="ARBA" id="ARBA00023146"/>
    </source>
</evidence>
<dbReference type="EMBL" id="AVOT02005404">
    <property type="protein sequence ID" value="MBW0478974.1"/>
    <property type="molecule type" value="Genomic_DNA"/>
</dbReference>
<comment type="similarity">
    <text evidence="1 9">Belongs to the class-I aminoacyl-tRNA synthetase family.</text>
</comment>
<dbReference type="PROSITE" id="PS00178">
    <property type="entry name" value="AA_TRNA_LIGASE_I"/>
    <property type="match status" value="1"/>
</dbReference>
<proteinExistence type="inferred from homology"/>
<keyword evidence="5 9" id="KW-0067">ATP-binding</keyword>
<dbReference type="SUPFAM" id="SSF47323">
    <property type="entry name" value="Anticodon-binding domain of a subclass of class I aminoacyl-tRNA synthetases"/>
    <property type="match status" value="1"/>
</dbReference>
<evidence type="ECO:0000256" key="9">
    <source>
        <dbReference type="RuleBase" id="RU363035"/>
    </source>
</evidence>
<dbReference type="GO" id="GO:0000049">
    <property type="term" value="F:tRNA binding"/>
    <property type="evidence" value="ECO:0007669"/>
    <property type="project" value="InterPro"/>
</dbReference>
<dbReference type="Gene3D" id="1.10.730.20">
    <property type="match status" value="1"/>
</dbReference>
<dbReference type="GO" id="GO:0006428">
    <property type="term" value="P:isoleucyl-tRNA aminoacylation"/>
    <property type="evidence" value="ECO:0007669"/>
    <property type="project" value="InterPro"/>
</dbReference>
<dbReference type="SUPFAM" id="SSF50677">
    <property type="entry name" value="ValRS/IleRS/LeuRS editing domain"/>
    <property type="match status" value="1"/>
</dbReference>
<dbReference type="InterPro" id="IPR001412">
    <property type="entry name" value="aa-tRNA-synth_I_CS"/>
</dbReference>